<evidence type="ECO:0000313" key="2">
    <source>
        <dbReference type="EMBL" id="KAA5542487.1"/>
    </source>
</evidence>
<gene>
    <name evidence="2" type="ORF">F0145_18730</name>
</gene>
<comment type="caution">
    <text evidence="2">The sequence shown here is derived from an EMBL/GenBank/DDBJ whole genome shotgun (WGS) entry which is preliminary data.</text>
</comment>
<keyword evidence="1" id="KW-1133">Transmembrane helix</keyword>
<dbReference type="RefSeq" id="WP_150090797.1">
    <property type="nucleotide sequence ID" value="NZ_VWSF01000017.1"/>
</dbReference>
<dbReference type="AlphaFoldDB" id="A0A5M6D4P6"/>
<proteinExistence type="predicted"/>
<feature type="transmembrane region" description="Helical" evidence="1">
    <location>
        <begin position="54"/>
        <end position="74"/>
    </location>
</feature>
<evidence type="ECO:0008006" key="4">
    <source>
        <dbReference type="Google" id="ProtNLM"/>
    </source>
</evidence>
<reference evidence="2 3" key="1">
    <citation type="submission" date="2019-09" db="EMBL/GenBank/DDBJ databases">
        <title>Genome sequence and assembly of Adhaeribacter sp.</title>
        <authorList>
            <person name="Chhetri G."/>
        </authorList>
    </citation>
    <scope>NUCLEOTIDE SEQUENCE [LARGE SCALE GENOMIC DNA]</scope>
    <source>
        <strain evidence="2 3">DK36</strain>
    </source>
</reference>
<evidence type="ECO:0000256" key="1">
    <source>
        <dbReference type="SAM" id="Phobius"/>
    </source>
</evidence>
<accession>A0A5M6D4P6</accession>
<dbReference type="InterPro" id="IPR046125">
    <property type="entry name" value="DUF6122"/>
</dbReference>
<keyword evidence="1" id="KW-0812">Transmembrane</keyword>
<keyword evidence="1" id="KW-0472">Membrane</keyword>
<sequence>MLHLVLHLLIPILVTLIFYPRYGRAAFIRLMAGMIIDVDHIMANPFYDSERCSINYHLFHTPIPIIIYCALYFVPRLRIFSVGLIIHIILDYLNCLGFPDKFVHNLFA</sequence>
<dbReference type="Proteomes" id="UP000323426">
    <property type="component" value="Unassembled WGS sequence"/>
</dbReference>
<organism evidence="2 3">
    <name type="scientific">Adhaeribacter rhizoryzae</name>
    <dbReference type="NCBI Taxonomy" id="2607907"/>
    <lineage>
        <taxon>Bacteria</taxon>
        <taxon>Pseudomonadati</taxon>
        <taxon>Bacteroidota</taxon>
        <taxon>Cytophagia</taxon>
        <taxon>Cytophagales</taxon>
        <taxon>Hymenobacteraceae</taxon>
        <taxon>Adhaeribacter</taxon>
    </lineage>
</organism>
<keyword evidence="3" id="KW-1185">Reference proteome</keyword>
<protein>
    <recommendedName>
        <fullName evidence="4">Metal-dependent hydrolase</fullName>
    </recommendedName>
</protein>
<dbReference type="Pfam" id="PF19617">
    <property type="entry name" value="DUF6122"/>
    <property type="match status" value="1"/>
</dbReference>
<name>A0A5M6D4P6_9BACT</name>
<evidence type="ECO:0000313" key="3">
    <source>
        <dbReference type="Proteomes" id="UP000323426"/>
    </source>
</evidence>
<dbReference type="EMBL" id="VWSF01000017">
    <property type="protein sequence ID" value="KAA5542487.1"/>
    <property type="molecule type" value="Genomic_DNA"/>
</dbReference>